<dbReference type="Pfam" id="PF16325">
    <property type="entry name" value="Peptidase_U32_C"/>
    <property type="match status" value="1"/>
</dbReference>
<dbReference type="PROSITE" id="PS01276">
    <property type="entry name" value="PEPTIDASE_U32"/>
    <property type="match status" value="1"/>
</dbReference>
<evidence type="ECO:0000313" key="5">
    <source>
        <dbReference type="EMBL" id="VAW00988.1"/>
    </source>
</evidence>
<organism evidence="5">
    <name type="scientific">hydrothermal vent metagenome</name>
    <dbReference type="NCBI Taxonomy" id="652676"/>
    <lineage>
        <taxon>unclassified sequences</taxon>
        <taxon>metagenomes</taxon>
        <taxon>ecological metagenomes</taxon>
    </lineage>
</organism>
<keyword evidence="1" id="KW-0645">Protease</keyword>
<reference evidence="5" key="1">
    <citation type="submission" date="2018-06" db="EMBL/GenBank/DDBJ databases">
        <authorList>
            <person name="Zhirakovskaya E."/>
        </authorList>
    </citation>
    <scope>NUCLEOTIDE SEQUENCE</scope>
</reference>
<evidence type="ECO:0000259" key="4">
    <source>
        <dbReference type="Pfam" id="PF16325"/>
    </source>
</evidence>
<dbReference type="PANTHER" id="PTHR30217:SF6">
    <property type="entry name" value="TRNA HYDROXYLATION PROTEIN P"/>
    <property type="match status" value="1"/>
</dbReference>
<protein>
    <submittedName>
        <fullName evidence="5">Peptidase, U32 family large subunit [C1]</fullName>
    </submittedName>
</protein>
<evidence type="ECO:0000256" key="1">
    <source>
        <dbReference type="ARBA" id="ARBA00022670"/>
    </source>
</evidence>
<dbReference type="PANTHER" id="PTHR30217">
    <property type="entry name" value="PEPTIDASE U32 FAMILY"/>
    <property type="match status" value="1"/>
</dbReference>
<dbReference type="GO" id="GO:0008233">
    <property type="term" value="F:peptidase activity"/>
    <property type="evidence" value="ECO:0007669"/>
    <property type="project" value="UniProtKB-KW"/>
</dbReference>
<evidence type="ECO:0000256" key="3">
    <source>
        <dbReference type="ARBA" id="ARBA00038374"/>
    </source>
</evidence>
<evidence type="ECO:0000256" key="2">
    <source>
        <dbReference type="ARBA" id="ARBA00022801"/>
    </source>
</evidence>
<gene>
    <name evidence="5" type="ORF">MNBD_ALPHA01-2450</name>
</gene>
<dbReference type="InterPro" id="IPR001539">
    <property type="entry name" value="Peptidase_U32"/>
</dbReference>
<accession>A0A3B0S7M6</accession>
<feature type="domain" description="Peptidase family U32 C-terminal" evidence="4">
    <location>
        <begin position="353"/>
        <end position="421"/>
    </location>
</feature>
<dbReference type="EMBL" id="UOEJ01000140">
    <property type="protein sequence ID" value="VAW00988.1"/>
    <property type="molecule type" value="Genomic_DNA"/>
</dbReference>
<dbReference type="GO" id="GO:0006508">
    <property type="term" value="P:proteolysis"/>
    <property type="evidence" value="ECO:0007669"/>
    <property type="project" value="UniProtKB-KW"/>
</dbReference>
<sequence>MVMTARRPLRSELLMPAGDLQKLKMAVLYGADAIYLGTPDMSLRTKSAFSLEDVVEGVKFAHAHGKRVYLTLNLFSHNKDIPKLEHYVETVRRVKPDGVIIADPGVFQYVREMAPDLELHVSTQANICSWLSVKFWAEQGAALAVLAREVSYAELVEIREKCPDIKLETFVHGAMCMTYSGRCLLSNYMSERGANQGNCANSCRWNYKVHMRLKDGTIKELELNEHTRDMFEFLLEEGVREGELMPIEEDERGSYILNAKDLCLMPKLDDYLRIGIDSLKVEGRNKSQYYVALVARAYRMAIDDWYADPDGWSPEKYMAELETVQSRGYTLAFHEGRLTNHGHNYENTSTLAEWEFAGLVHSLEQDGFTMEVKNRIEAGDVLEFVSPISRDTIFLRIYEFIDAKSGIVTDVVHAGQKPVIRIPFSWFVREDQDRLRTAYPEMTIIRKERPLTRDQWDRLKMDREASKIELGQGSDALYDKRRDALVTSLAEANSERKFKTPRLGVEGCCGRGCNGCLIFWQDPAYEKARELMVSKKQGEMLAKNARGKSMPVDCP</sequence>
<name>A0A3B0S7M6_9ZZZZ</name>
<comment type="similarity">
    <text evidence="3">Belongs to the peptidase U32 family.</text>
</comment>
<proteinExistence type="inferred from homology"/>
<dbReference type="Gene3D" id="2.40.30.10">
    <property type="entry name" value="Translation factors"/>
    <property type="match status" value="1"/>
</dbReference>
<dbReference type="InterPro" id="IPR032525">
    <property type="entry name" value="Peptidase_U32_C"/>
</dbReference>
<dbReference type="AlphaFoldDB" id="A0A3B0S7M6"/>
<keyword evidence="2" id="KW-0378">Hydrolase</keyword>
<dbReference type="InterPro" id="IPR051454">
    <property type="entry name" value="RNA/ubiquinone_mod_enzymes"/>
</dbReference>
<dbReference type="Pfam" id="PF01136">
    <property type="entry name" value="Peptidase_U32"/>
    <property type="match status" value="1"/>
</dbReference>